<sequence>MQLNSFNKEKDNTMENDKIANENKNEHPKPTDEVQKEIETVVPTAHKEEVTPGEPENQNEVKEDQSTDESEDNDAEKVTEGEGTDQSEEKPSASTESETNQEADIEEDTDDEGKEGSDNEHNGIETVTP</sequence>
<evidence type="ECO:0000256" key="1">
    <source>
        <dbReference type="SAM" id="MobiDB-lite"/>
    </source>
</evidence>
<evidence type="ECO:0000313" key="2">
    <source>
        <dbReference type="EMBL" id="GGE43615.1"/>
    </source>
</evidence>
<gene>
    <name evidence="2" type="ORF">GCM10011413_07010</name>
</gene>
<protein>
    <submittedName>
        <fullName evidence="2">Uncharacterized protein</fullName>
    </submittedName>
</protein>
<feature type="region of interest" description="Disordered" evidence="1">
    <location>
        <begin position="1"/>
        <end position="129"/>
    </location>
</feature>
<feature type="compositionally biased region" description="Basic and acidic residues" evidence="1">
    <location>
        <begin position="7"/>
        <end position="50"/>
    </location>
</feature>
<proteinExistence type="predicted"/>
<comment type="caution">
    <text evidence="2">The sequence shown here is derived from an EMBL/GenBank/DDBJ whole genome shotgun (WGS) entry which is preliminary data.</text>
</comment>
<evidence type="ECO:0000313" key="3">
    <source>
        <dbReference type="Proteomes" id="UP000622648"/>
    </source>
</evidence>
<accession>A0ABQ1SJX9</accession>
<dbReference type="Proteomes" id="UP000622648">
    <property type="component" value="Unassembled WGS sequence"/>
</dbReference>
<feature type="compositionally biased region" description="Basic and acidic residues" evidence="1">
    <location>
        <begin position="114"/>
        <end position="123"/>
    </location>
</feature>
<dbReference type="EMBL" id="BMJO01000001">
    <property type="protein sequence ID" value="GGE43615.1"/>
    <property type="molecule type" value="Genomic_DNA"/>
</dbReference>
<name>A0ABQ1SJX9_9SPHI</name>
<keyword evidence="3" id="KW-1185">Reference proteome</keyword>
<feature type="compositionally biased region" description="Acidic residues" evidence="1">
    <location>
        <begin position="99"/>
        <end position="113"/>
    </location>
</feature>
<reference evidence="3" key="1">
    <citation type="journal article" date="2019" name="Int. J. Syst. Evol. Microbiol.">
        <title>The Global Catalogue of Microorganisms (GCM) 10K type strain sequencing project: providing services to taxonomists for standard genome sequencing and annotation.</title>
        <authorList>
            <consortium name="The Broad Institute Genomics Platform"/>
            <consortium name="The Broad Institute Genome Sequencing Center for Infectious Disease"/>
            <person name="Wu L."/>
            <person name="Ma J."/>
        </authorList>
    </citation>
    <scope>NUCLEOTIDE SEQUENCE [LARGE SCALE GENOMIC DNA]</scope>
    <source>
        <strain evidence="3">CGMCC 1.15644</strain>
    </source>
</reference>
<organism evidence="2 3">
    <name type="scientific">Pedobacter psychrotolerans</name>
    <dbReference type="NCBI Taxonomy" id="1843235"/>
    <lineage>
        <taxon>Bacteria</taxon>
        <taxon>Pseudomonadati</taxon>
        <taxon>Bacteroidota</taxon>
        <taxon>Sphingobacteriia</taxon>
        <taxon>Sphingobacteriales</taxon>
        <taxon>Sphingobacteriaceae</taxon>
        <taxon>Pedobacter</taxon>
    </lineage>
</organism>